<dbReference type="InterPro" id="IPR043128">
    <property type="entry name" value="Rev_trsase/Diguanyl_cyclase"/>
</dbReference>
<dbReference type="CDD" id="cd09274">
    <property type="entry name" value="RNase_HI_RT_Ty3"/>
    <property type="match status" value="1"/>
</dbReference>
<proteinExistence type="predicted"/>
<dbReference type="Pfam" id="PF17919">
    <property type="entry name" value="RT_RNaseH_2"/>
    <property type="match status" value="1"/>
</dbReference>
<dbReference type="GO" id="GO:0003676">
    <property type="term" value="F:nucleic acid binding"/>
    <property type="evidence" value="ECO:0007669"/>
    <property type="project" value="InterPro"/>
</dbReference>
<dbReference type="PhylomeDB" id="A0A0K6S9D2"/>
<evidence type="ECO:0000256" key="2">
    <source>
        <dbReference type="ARBA" id="ARBA00022695"/>
    </source>
</evidence>
<dbReference type="PANTHER" id="PTHR37984">
    <property type="entry name" value="PROTEIN CBG26694"/>
    <property type="match status" value="1"/>
</dbReference>
<dbReference type="CDD" id="cd00024">
    <property type="entry name" value="CD_CSD"/>
    <property type="match status" value="1"/>
</dbReference>
<dbReference type="SMART" id="SM00298">
    <property type="entry name" value="CHROMO"/>
    <property type="match status" value="1"/>
</dbReference>
<evidence type="ECO:0000259" key="7">
    <source>
        <dbReference type="PROSITE" id="PS50013"/>
    </source>
</evidence>
<dbReference type="InterPro" id="IPR050951">
    <property type="entry name" value="Retrovirus_Pol_polyprotein"/>
</dbReference>
<dbReference type="InterPro" id="IPR041577">
    <property type="entry name" value="RT_RNaseH_2"/>
</dbReference>
<keyword evidence="3" id="KW-0540">Nuclease</keyword>
<evidence type="ECO:0000256" key="4">
    <source>
        <dbReference type="ARBA" id="ARBA00022759"/>
    </source>
</evidence>
<keyword evidence="2" id="KW-0548">Nucleotidyltransferase</keyword>
<evidence type="ECO:0000256" key="3">
    <source>
        <dbReference type="ARBA" id="ARBA00022722"/>
    </source>
</evidence>
<dbReference type="GO" id="GO:0004519">
    <property type="term" value="F:endonuclease activity"/>
    <property type="evidence" value="ECO:0007669"/>
    <property type="project" value="UniProtKB-KW"/>
</dbReference>
<evidence type="ECO:0000313" key="8">
    <source>
        <dbReference type="EMBL" id="CUC10265.1"/>
    </source>
</evidence>
<dbReference type="GO" id="GO:0016779">
    <property type="term" value="F:nucleotidyltransferase activity"/>
    <property type="evidence" value="ECO:0007669"/>
    <property type="project" value="UniProtKB-KW"/>
</dbReference>
<dbReference type="Gene3D" id="1.10.340.70">
    <property type="match status" value="1"/>
</dbReference>
<dbReference type="Gene3D" id="3.10.10.10">
    <property type="entry name" value="HIV Type 1 Reverse Transcriptase, subunit A, domain 1"/>
    <property type="match status" value="1"/>
</dbReference>
<feature type="compositionally biased region" description="Low complexity" evidence="6">
    <location>
        <begin position="1"/>
        <end position="13"/>
    </location>
</feature>
<evidence type="ECO:0000256" key="5">
    <source>
        <dbReference type="ARBA" id="ARBA00023268"/>
    </source>
</evidence>
<keyword evidence="5" id="KW-0511">Multifunctional enzyme</keyword>
<feature type="compositionally biased region" description="Acidic residues" evidence="6">
    <location>
        <begin position="785"/>
        <end position="800"/>
    </location>
</feature>
<feature type="region of interest" description="Disordered" evidence="6">
    <location>
        <begin position="1"/>
        <end position="57"/>
    </location>
</feature>
<dbReference type="SUPFAM" id="SSF56672">
    <property type="entry name" value="DNA/RNA polymerases"/>
    <property type="match status" value="1"/>
</dbReference>
<dbReference type="PROSITE" id="PS50013">
    <property type="entry name" value="CHROMO_2"/>
    <property type="match status" value="1"/>
</dbReference>
<name>A0A0K6S9D2_9ALVE</name>
<dbReference type="Gene3D" id="2.40.50.40">
    <property type="match status" value="1"/>
</dbReference>
<reference evidence="8" key="1">
    <citation type="submission" date="2014-11" db="EMBL/GenBank/DDBJ databases">
        <title>Molecular phylogeny of cliff fern family Woodsiaceae with morphological implications.</title>
        <authorList>
            <person name="Shao Y.-Z."/>
            <person name="Wei R."/>
            <person name="Zhang X.-C."/>
        </authorList>
    </citation>
    <scope>NUCLEOTIDE SEQUENCE</scope>
</reference>
<feature type="domain" description="Chromo" evidence="7">
    <location>
        <begin position="1194"/>
        <end position="1246"/>
    </location>
</feature>
<dbReference type="InterPro" id="IPR012337">
    <property type="entry name" value="RNaseH-like_sf"/>
</dbReference>
<dbReference type="Pfam" id="PF00385">
    <property type="entry name" value="Chromo"/>
    <property type="match status" value="1"/>
</dbReference>
<dbReference type="Pfam" id="PF00078">
    <property type="entry name" value="RVT_1"/>
    <property type="match status" value="1"/>
</dbReference>
<protein>
    <recommendedName>
        <fullName evidence="7">Chromo domain-containing protein</fullName>
    </recommendedName>
</protein>
<dbReference type="VEuPathDB" id="CryptoDB:Cvel_7737"/>
<dbReference type="PANTHER" id="PTHR37984:SF5">
    <property type="entry name" value="PROTEIN NYNRIN-LIKE"/>
    <property type="match status" value="1"/>
</dbReference>
<dbReference type="CDD" id="cd01647">
    <property type="entry name" value="RT_LTR"/>
    <property type="match status" value="1"/>
</dbReference>
<feature type="region of interest" description="Disordered" evidence="6">
    <location>
        <begin position="91"/>
        <end position="120"/>
    </location>
</feature>
<feature type="region of interest" description="Disordered" evidence="6">
    <location>
        <begin position="757"/>
        <end position="822"/>
    </location>
</feature>
<organism evidence="8">
    <name type="scientific">Chromera velia CCMP2878</name>
    <dbReference type="NCBI Taxonomy" id="1169474"/>
    <lineage>
        <taxon>Eukaryota</taxon>
        <taxon>Sar</taxon>
        <taxon>Alveolata</taxon>
        <taxon>Colpodellida</taxon>
        <taxon>Chromeraceae</taxon>
        <taxon>Chromera</taxon>
    </lineage>
</organism>
<feature type="compositionally biased region" description="Low complexity" evidence="6">
    <location>
        <begin position="20"/>
        <end position="39"/>
    </location>
</feature>
<dbReference type="InterPro" id="IPR000953">
    <property type="entry name" value="Chromo/chromo_shadow_dom"/>
</dbReference>
<dbReference type="InterPro" id="IPR043502">
    <property type="entry name" value="DNA/RNA_pol_sf"/>
</dbReference>
<dbReference type="InterPro" id="IPR023780">
    <property type="entry name" value="Chromo_domain"/>
</dbReference>
<dbReference type="SUPFAM" id="SSF54160">
    <property type="entry name" value="Chromo domain-like"/>
    <property type="match status" value="1"/>
</dbReference>
<sequence length="1246" mass="141459">MDTLGAQQQQTATDGGPIHQQQQQTPEQQQQQQQMNQQPTSPPPQRSNFKAKEPPVFHGDRKLLEGWVADMREYIQLSDIQVLKQLGSFQGNPPQWSQRQQQNAPPRGMYSTTGGRTGRRGKLITFHGTANGIPIRALWDPGADSIYVSKGVVKAGEFRLSALEPSTCKGGIRLDGAQAPSTTVQWEAPDIDLKIQDFTAPLTMTVLDLDEDYDVVLGMPFCETFKPLPDFEVKSLFIAADRSPSGSQFTLYNSEIYHIPGAEPEPLTRREIRRLSKKESTTFRCYRLEVRPLPSVSSPLEVNRIQEATTQKPPPLSSFPPDHPVNSDDYTDFRREVQEEGMRSGMRKVLEKHFSIFSNEIPTLPPKREVKCHIKLEPGHRPPARAPYRLTYGQLDELRKQLESYLAKGQIRPSNSPFAAPVLFITRAGGTQRMCIDYTQLNKICVRDRYPLPHLDDLIARLHGAKYFSSLDLRQYFHQIRVAEGDEEKTAFVTSRTPKEHERDVEAVLQLLADESLYVKLSKCDWFRTEAKFLGLVISEGGFRPAPEKVQGLQDFPKPTDRTSLRQFLGLANWFRKFVRGYSQVASPLLSLLRTSIPFVWEPVHDQAFVALKKAVLELATLILPNPSQPVYIAHDASQSYQAIEAVAIQRCQKTGAYRPLAFGSRRLTPTEVRYPVRELELLAIVHFAKVWHYFLTPGSEFWTDHKSLENLGKSFEHCSLCVRWWIEFLEEVAVPIKYIPGRANIVADALSRNPPPLVQSSPSAPLPSVRVRQPTPPTVSQADSPDDDEVPGLEPEYGDEGAVVGETRSLGGGHGGTEQRQCRTTLKVEGDVDLQRRYREEYANDPWFAPVYAHLKNSPNKLPSPYLVPHLKGLSLRDGLLFRGDRLCVPRSQRTALIRESHSSPESAHFGVGKTYSRMAERYFWPQMWRDVRRFVLPVIPAREAKLPAKRLPVSSDRSLFPTTHRKQTLHTLSGTHLSFSTMAYHDTPGSAEHMNRTIEEALRCLVETQHHRWAEFIPSLEFVYNTSVHVGTGRSSFQLEHGREPLMLPALSLSPSVQSSSEASDFLKEHREAIESARASLEAAQSSQIRNANRRRRPTDDIKVGDYVLVHRSWWATAAKPDVLLYSRKLNSLWFGPFEVTQFDQSRDNFEVALPAGSRKDPHVHTSLCKLYCHEGWGRPAVRLPSWADEEYEVEKVLDVQGRGRGTQYRVQWVGFLESEASWEPVSHLRNAKEKIEEFKRRSK</sequence>
<dbReference type="EMBL" id="CDMZ01003345">
    <property type="protein sequence ID" value="CUC10265.1"/>
    <property type="molecule type" value="Genomic_DNA"/>
</dbReference>
<feature type="compositionally biased region" description="Polar residues" evidence="6">
    <location>
        <begin position="91"/>
        <end position="104"/>
    </location>
</feature>
<dbReference type="InterPro" id="IPR000477">
    <property type="entry name" value="RT_dom"/>
</dbReference>
<dbReference type="InterPro" id="IPR021109">
    <property type="entry name" value="Peptidase_aspartic_dom_sf"/>
</dbReference>
<dbReference type="SUPFAM" id="SSF53098">
    <property type="entry name" value="Ribonuclease H-like"/>
    <property type="match status" value="1"/>
</dbReference>
<evidence type="ECO:0000256" key="6">
    <source>
        <dbReference type="SAM" id="MobiDB-lite"/>
    </source>
</evidence>
<accession>A0A0K6S9D2</accession>
<dbReference type="Gene3D" id="2.40.70.10">
    <property type="entry name" value="Acid Proteases"/>
    <property type="match status" value="1"/>
</dbReference>
<dbReference type="InterPro" id="IPR016197">
    <property type="entry name" value="Chromo-like_dom_sf"/>
</dbReference>
<dbReference type="CDD" id="cd00303">
    <property type="entry name" value="retropepsin_like"/>
    <property type="match status" value="1"/>
</dbReference>
<dbReference type="Gene3D" id="3.30.420.10">
    <property type="entry name" value="Ribonuclease H-like superfamily/Ribonuclease H"/>
    <property type="match status" value="1"/>
</dbReference>
<keyword evidence="4" id="KW-0255">Endonuclease</keyword>
<evidence type="ECO:0000256" key="1">
    <source>
        <dbReference type="ARBA" id="ARBA00022679"/>
    </source>
</evidence>
<dbReference type="InterPro" id="IPR041588">
    <property type="entry name" value="Integrase_H2C2"/>
</dbReference>
<keyword evidence="4" id="KW-0378">Hydrolase</keyword>
<dbReference type="Gene3D" id="3.30.70.270">
    <property type="match status" value="2"/>
</dbReference>
<gene>
    <name evidence="8" type="ORF">Cvel_7737.t2</name>
</gene>
<dbReference type="AlphaFoldDB" id="A0A0K6S9D2"/>
<keyword evidence="1" id="KW-0808">Transferase</keyword>
<dbReference type="FunFam" id="3.30.70.270:FF:000020">
    <property type="entry name" value="Transposon Tf2-6 polyprotein-like Protein"/>
    <property type="match status" value="1"/>
</dbReference>
<dbReference type="Pfam" id="PF17921">
    <property type="entry name" value="Integrase_H2C2"/>
    <property type="match status" value="1"/>
</dbReference>
<dbReference type="InterPro" id="IPR036397">
    <property type="entry name" value="RNaseH_sf"/>
</dbReference>